<evidence type="ECO:0000256" key="1">
    <source>
        <dbReference type="SAM" id="MobiDB-lite"/>
    </source>
</evidence>
<dbReference type="EMBL" id="KN834781">
    <property type="protein sequence ID" value="KIK59020.1"/>
    <property type="molecule type" value="Genomic_DNA"/>
</dbReference>
<dbReference type="HOGENOM" id="CLU_1289041_0_0_1"/>
<dbReference type="AlphaFoldDB" id="A0A0D0B6L1"/>
<proteinExistence type="predicted"/>
<accession>A0A0D0B6L1</accession>
<feature type="chain" id="PRO_5002224485" evidence="2">
    <location>
        <begin position="20"/>
        <end position="214"/>
    </location>
</feature>
<keyword evidence="2" id="KW-0732">Signal</keyword>
<organism evidence="3 4">
    <name type="scientific">Collybiopsis luxurians FD-317 M1</name>
    <dbReference type="NCBI Taxonomy" id="944289"/>
    <lineage>
        <taxon>Eukaryota</taxon>
        <taxon>Fungi</taxon>
        <taxon>Dikarya</taxon>
        <taxon>Basidiomycota</taxon>
        <taxon>Agaricomycotina</taxon>
        <taxon>Agaricomycetes</taxon>
        <taxon>Agaricomycetidae</taxon>
        <taxon>Agaricales</taxon>
        <taxon>Marasmiineae</taxon>
        <taxon>Omphalotaceae</taxon>
        <taxon>Collybiopsis</taxon>
        <taxon>Collybiopsis luxurians</taxon>
    </lineage>
</organism>
<sequence length="214" mass="22249">MFLVVLLSIFAFHIGSVFPETSVTLWQFGADRLLTGATTEPLQAVGIASDGLSTTYLYEILNFQTKTIETGSGAVTTTITNPAYRTIVASASGWVESFANGIIECAFVSDGAGECFDQSSTASGAPTPIVLAATTIQTSAAFETTFPPTLISTTSSNSESEIITSQIIQSSPSSSSGTTSNTTSTTSNASRRPSTAIKTVASLLVMQILAILTF</sequence>
<feature type="region of interest" description="Disordered" evidence="1">
    <location>
        <begin position="166"/>
        <end position="192"/>
    </location>
</feature>
<feature type="signal peptide" evidence="2">
    <location>
        <begin position="1"/>
        <end position="19"/>
    </location>
</feature>
<gene>
    <name evidence="3" type="ORF">GYMLUDRAFT_97835</name>
</gene>
<keyword evidence="4" id="KW-1185">Reference proteome</keyword>
<evidence type="ECO:0000256" key="2">
    <source>
        <dbReference type="SAM" id="SignalP"/>
    </source>
</evidence>
<protein>
    <submittedName>
        <fullName evidence="3">Unplaced genomic scaffold GYMLUscaffold_33, whole genome shotgun sequence</fullName>
    </submittedName>
</protein>
<evidence type="ECO:0000313" key="3">
    <source>
        <dbReference type="EMBL" id="KIK59020.1"/>
    </source>
</evidence>
<name>A0A0D0B6L1_9AGAR</name>
<dbReference type="OrthoDB" id="2962003at2759"/>
<reference evidence="3 4" key="1">
    <citation type="submission" date="2014-04" db="EMBL/GenBank/DDBJ databases">
        <title>Evolutionary Origins and Diversification of the Mycorrhizal Mutualists.</title>
        <authorList>
            <consortium name="DOE Joint Genome Institute"/>
            <consortium name="Mycorrhizal Genomics Consortium"/>
            <person name="Kohler A."/>
            <person name="Kuo A."/>
            <person name="Nagy L.G."/>
            <person name="Floudas D."/>
            <person name="Copeland A."/>
            <person name="Barry K.W."/>
            <person name="Cichocki N."/>
            <person name="Veneault-Fourrey C."/>
            <person name="LaButti K."/>
            <person name="Lindquist E.A."/>
            <person name="Lipzen A."/>
            <person name="Lundell T."/>
            <person name="Morin E."/>
            <person name="Murat C."/>
            <person name="Riley R."/>
            <person name="Ohm R."/>
            <person name="Sun H."/>
            <person name="Tunlid A."/>
            <person name="Henrissat B."/>
            <person name="Grigoriev I.V."/>
            <person name="Hibbett D.S."/>
            <person name="Martin F."/>
        </authorList>
    </citation>
    <scope>NUCLEOTIDE SEQUENCE [LARGE SCALE GENOMIC DNA]</scope>
    <source>
        <strain evidence="3 4">FD-317 M1</strain>
    </source>
</reference>
<dbReference type="Proteomes" id="UP000053593">
    <property type="component" value="Unassembled WGS sequence"/>
</dbReference>
<evidence type="ECO:0000313" key="4">
    <source>
        <dbReference type="Proteomes" id="UP000053593"/>
    </source>
</evidence>